<dbReference type="GO" id="GO:0015095">
    <property type="term" value="F:magnesium ion transmembrane transporter activity"/>
    <property type="evidence" value="ECO:0007669"/>
    <property type="project" value="UniProtKB-UniRule"/>
</dbReference>
<evidence type="ECO:0000256" key="4">
    <source>
        <dbReference type="ARBA" id="ARBA00022475"/>
    </source>
</evidence>
<evidence type="ECO:0000256" key="11">
    <source>
        <dbReference type="ARBA" id="ARBA00045497"/>
    </source>
</evidence>
<feature type="transmembrane region" description="Helical" evidence="12">
    <location>
        <begin position="299"/>
        <end position="319"/>
    </location>
</feature>
<keyword evidence="7 12" id="KW-1133">Transmembrane helix</keyword>
<dbReference type="GO" id="GO:0015087">
    <property type="term" value="F:cobalt ion transmembrane transporter activity"/>
    <property type="evidence" value="ECO:0007669"/>
    <property type="project" value="UniProtKB-UniRule"/>
</dbReference>
<evidence type="ECO:0000256" key="12">
    <source>
        <dbReference type="RuleBase" id="RU362010"/>
    </source>
</evidence>
<dbReference type="SUPFAM" id="SSF143865">
    <property type="entry name" value="CorA soluble domain-like"/>
    <property type="match status" value="1"/>
</dbReference>
<dbReference type="GO" id="GO:0005886">
    <property type="term" value="C:plasma membrane"/>
    <property type="evidence" value="ECO:0007669"/>
    <property type="project" value="UniProtKB-SubCell"/>
</dbReference>
<accession>A0A6J4KDC7</accession>
<dbReference type="Pfam" id="PF01544">
    <property type="entry name" value="CorA"/>
    <property type="match status" value="1"/>
</dbReference>
<dbReference type="NCBIfam" id="TIGR00383">
    <property type="entry name" value="corA"/>
    <property type="match status" value="1"/>
</dbReference>
<sequence>MSAGAPVESHLDLFGLDVDDVRTRSRIQAYVDEGRGVHPVPLARGLELYTLCQAAQSPTDTTTPLVWIDVAAPGDREALFLRDKLGFHPLAVEDTVRGRQRPKLDRYPGYFFLVFYAAAINEDRQRMALHEVHVFIGRRYIVTVHDHEISPLNEVLVRWRANSEGFVNVGALAHAIVDTIVDGYFPVLDHFADRVDEMESRIYSTSTAGQIASLEEVLGMRRELTTLRRVLGPGREVLGTLVRRDLPFLSPDLMLYFQDVYDHSIRVVEETEALRDRLGMAIEAQMTVSSNQLNQTMRLMAAWSIILMAMAWVAGVYGMNFHVMPELQWRYGYEWALGLMATIGSSIFLYFRRKRWI</sequence>
<evidence type="ECO:0000256" key="1">
    <source>
        <dbReference type="ARBA" id="ARBA00004651"/>
    </source>
</evidence>
<dbReference type="InterPro" id="IPR045861">
    <property type="entry name" value="CorA_cytoplasmic_dom"/>
</dbReference>
<evidence type="ECO:0000256" key="10">
    <source>
        <dbReference type="ARBA" id="ARBA00034269"/>
    </source>
</evidence>
<dbReference type="InterPro" id="IPR004488">
    <property type="entry name" value="Mg/Co-transport_prot_CorA"/>
</dbReference>
<evidence type="ECO:0000256" key="7">
    <source>
        <dbReference type="ARBA" id="ARBA00022989"/>
    </source>
</evidence>
<evidence type="ECO:0000256" key="2">
    <source>
        <dbReference type="ARBA" id="ARBA00009765"/>
    </source>
</evidence>
<protein>
    <recommendedName>
        <fullName evidence="12">Magnesium transport protein CorA</fullName>
    </recommendedName>
</protein>
<keyword evidence="5 12" id="KW-0812">Transmembrane</keyword>
<proteinExistence type="inferred from homology"/>
<evidence type="ECO:0000256" key="8">
    <source>
        <dbReference type="ARBA" id="ARBA00023065"/>
    </source>
</evidence>
<evidence type="ECO:0000313" key="13">
    <source>
        <dbReference type="EMBL" id="CAA9302633.1"/>
    </source>
</evidence>
<keyword evidence="8 12" id="KW-0406">Ion transport</keyword>
<evidence type="ECO:0000256" key="6">
    <source>
        <dbReference type="ARBA" id="ARBA00022842"/>
    </source>
</evidence>
<gene>
    <name evidence="12" type="primary">corA</name>
    <name evidence="13" type="ORF">AVDCRST_MAG68-590</name>
</gene>
<dbReference type="PANTHER" id="PTHR46494:SF1">
    <property type="entry name" value="CORA FAMILY METAL ION TRANSPORTER (EUROFUNG)"/>
    <property type="match status" value="1"/>
</dbReference>
<keyword evidence="9 12" id="KW-0472">Membrane</keyword>
<dbReference type="FunFam" id="1.20.58.340:FF:000004">
    <property type="entry name" value="Magnesium transport protein CorA"/>
    <property type="match status" value="1"/>
</dbReference>
<evidence type="ECO:0000256" key="9">
    <source>
        <dbReference type="ARBA" id="ARBA00023136"/>
    </source>
</evidence>
<dbReference type="SUPFAM" id="SSF144083">
    <property type="entry name" value="Magnesium transport protein CorA, transmembrane region"/>
    <property type="match status" value="1"/>
</dbReference>
<dbReference type="CDD" id="cd12822">
    <property type="entry name" value="TmCorA-like"/>
    <property type="match status" value="1"/>
</dbReference>
<organism evidence="13">
    <name type="scientific">uncultured Gemmatimonadota bacterium</name>
    <dbReference type="NCBI Taxonomy" id="203437"/>
    <lineage>
        <taxon>Bacteria</taxon>
        <taxon>Pseudomonadati</taxon>
        <taxon>Gemmatimonadota</taxon>
        <taxon>environmental samples</taxon>
    </lineage>
</organism>
<feature type="transmembrane region" description="Helical" evidence="12">
    <location>
        <begin position="331"/>
        <end position="351"/>
    </location>
</feature>
<dbReference type="PANTHER" id="PTHR46494">
    <property type="entry name" value="CORA FAMILY METAL ION TRANSPORTER (EUROFUNG)"/>
    <property type="match status" value="1"/>
</dbReference>
<dbReference type="GO" id="GO:0050897">
    <property type="term" value="F:cobalt ion binding"/>
    <property type="evidence" value="ECO:0007669"/>
    <property type="project" value="TreeGrafter"/>
</dbReference>
<dbReference type="Gene3D" id="1.20.58.340">
    <property type="entry name" value="Magnesium transport protein CorA, transmembrane region"/>
    <property type="match status" value="2"/>
</dbReference>
<dbReference type="GO" id="GO:0000287">
    <property type="term" value="F:magnesium ion binding"/>
    <property type="evidence" value="ECO:0007669"/>
    <property type="project" value="TreeGrafter"/>
</dbReference>
<evidence type="ECO:0000256" key="3">
    <source>
        <dbReference type="ARBA" id="ARBA00022448"/>
    </source>
</evidence>
<comment type="catalytic activity">
    <reaction evidence="10">
        <text>Mg(2+)(in) = Mg(2+)(out)</text>
        <dbReference type="Rhea" id="RHEA:29827"/>
        <dbReference type="ChEBI" id="CHEBI:18420"/>
    </reaction>
</comment>
<reference evidence="13" key="1">
    <citation type="submission" date="2020-02" db="EMBL/GenBank/DDBJ databases">
        <authorList>
            <person name="Meier V. D."/>
        </authorList>
    </citation>
    <scope>NUCLEOTIDE SEQUENCE</scope>
    <source>
        <strain evidence="13">AVDCRST_MAG68</strain>
    </source>
</reference>
<dbReference type="Gene3D" id="3.30.460.20">
    <property type="entry name" value="CorA soluble domain-like"/>
    <property type="match status" value="1"/>
</dbReference>
<dbReference type="EMBL" id="CADCTW010000032">
    <property type="protein sequence ID" value="CAA9302633.1"/>
    <property type="molecule type" value="Genomic_DNA"/>
</dbReference>
<dbReference type="InterPro" id="IPR002523">
    <property type="entry name" value="MgTranspt_CorA/ZnTranspt_ZntB"/>
</dbReference>
<comment type="subcellular location">
    <subcellularLocation>
        <location evidence="1">Cell membrane</location>
        <topology evidence="1">Multi-pass membrane protein</topology>
    </subcellularLocation>
    <subcellularLocation>
        <location evidence="12">Membrane</location>
        <topology evidence="12">Multi-pass membrane protein</topology>
    </subcellularLocation>
</comment>
<keyword evidence="6 12" id="KW-0460">Magnesium</keyword>
<keyword evidence="3 12" id="KW-0813">Transport</keyword>
<comment type="similarity">
    <text evidence="2 12">Belongs to the CorA metal ion transporter (MIT) (TC 1.A.35) family.</text>
</comment>
<keyword evidence="4 12" id="KW-1003">Cell membrane</keyword>
<dbReference type="AlphaFoldDB" id="A0A6J4KDC7"/>
<name>A0A6J4KDC7_9BACT</name>
<comment type="function">
    <text evidence="11">Mediates influx of magnesium ions. Alternates between open and closed states. Activated by low cytoplasmic Mg(2+) levels. Inactive when cytoplasmic Mg(2+) levels are high.</text>
</comment>
<evidence type="ECO:0000256" key="5">
    <source>
        <dbReference type="ARBA" id="ARBA00022692"/>
    </source>
</evidence>
<dbReference type="InterPro" id="IPR045863">
    <property type="entry name" value="CorA_TM1_TM2"/>
</dbReference>